<dbReference type="OrthoDB" id="550558at2759"/>
<accession>A0A136JDM6</accession>
<gene>
    <name evidence="2" type="ORF">Micbo1qcDRAFT_200691</name>
</gene>
<evidence type="ECO:0000313" key="2">
    <source>
        <dbReference type="EMBL" id="KXJ95271.1"/>
    </source>
</evidence>
<organism evidence="2 3">
    <name type="scientific">Microdochium bolleyi</name>
    <dbReference type="NCBI Taxonomy" id="196109"/>
    <lineage>
        <taxon>Eukaryota</taxon>
        <taxon>Fungi</taxon>
        <taxon>Dikarya</taxon>
        <taxon>Ascomycota</taxon>
        <taxon>Pezizomycotina</taxon>
        <taxon>Sordariomycetes</taxon>
        <taxon>Xylariomycetidae</taxon>
        <taxon>Xylariales</taxon>
        <taxon>Microdochiaceae</taxon>
        <taxon>Microdochium</taxon>
    </lineage>
</organism>
<dbReference type="PANTHER" id="PTHR37844:SF2">
    <property type="entry name" value="SER_THR PROTEIN PHOSPHATASE SUPERFAMILY (AFU_ORTHOLOGUE AFUA_1G14840)"/>
    <property type="match status" value="1"/>
</dbReference>
<dbReference type="PANTHER" id="PTHR37844">
    <property type="entry name" value="SER/THR PROTEIN PHOSPHATASE SUPERFAMILY (AFU_ORTHOLOGUE AFUA_1G14840)"/>
    <property type="match status" value="1"/>
</dbReference>
<dbReference type="GO" id="GO:0016787">
    <property type="term" value="F:hydrolase activity"/>
    <property type="evidence" value="ECO:0007669"/>
    <property type="project" value="InterPro"/>
</dbReference>
<dbReference type="Gene3D" id="3.60.21.10">
    <property type="match status" value="1"/>
</dbReference>
<dbReference type="InParanoid" id="A0A136JDM6"/>
<dbReference type="Pfam" id="PF00149">
    <property type="entry name" value="Metallophos"/>
    <property type="match status" value="1"/>
</dbReference>
<dbReference type="EMBL" id="KQ964246">
    <property type="protein sequence ID" value="KXJ95271.1"/>
    <property type="molecule type" value="Genomic_DNA"/>
</dbReference>
<evidence type="ECO:0000313" key="3">
    <source>
        <dbReference type="Proteomes" id="UP000070501"/>
    </source>
</evidence>
<name>A0A136JDM6_9PEZI</name>
<dbReference type="SUPFAM" id="SSF56300">
    <property type="entry name" value="Metallo-dependent phosphatases"/>
    <property type="match status" value="1"/>
</dbReference>
<keyword evidence="3" id="KW-1185">Reference proteome</keyword>
<feature type="domain" description="Calcineurin-like phosphoesterase" evidence="1">
    <location>
        <begin position="62"/>
        <end position="295"/>
    </location>
</feature>
<evidence type="ECO:0000259" key="1">
    <source>
        <dbReference type="Pfam" id="PF00149"/>
    </source>
</evidence>
<reference evidence="3" key="1">
    <citation type="submission" date="2016-02" db="EMBL/GenBank/DDBJ databases">
        <title>Draft genome sequence of Microdochium bolleyi, a fungal endophyte of beachgrass.</title>
        <authorList>
            <consortium name="DOE Joint Genome Institute"/>
            <person name="David A.S."/>
            <person name="May G."/>
            <person name="Haridas S."/>
            <person name="Lim J."/>
            <person name="Wang M."/>
            <person name="Labutti K."/>
            <person name="Lipzen A."/>
            <person name="Barry K."/>
            <person name="Grigoriev I.V."/>
        </authorList>
    </citation>
    <scope>NUCLEOTIDE SEQUENCE [LARGE SCALE GENOMIC DNA]</scope>
    <source>
        <strain evidence="3">J235TASD1</strain>
    </source>
</reference>
<protein>
    <recommendedName>
        <fullName evidence="1">Calcineurin-like phosphoesterase domain-containing protein</fullName>
    </recommendedName>
</protein>
<dbReference type="InterPro" id="IPR029052">
    <property type="entry name" value="Metallo-depent_PP-like"/>
</dbReference>
<dbReference type="InterPro" id="IPR004843">
    <property type="entry name" value="Calcineurin-like_PHP"/>
</dbReference>
<dbReference type="Proteomes" id="UP000070501">
    <property type="component" value="Unassembled WGS sequence"/>
</dbReference>
<sequence length="336" mass="37642">MYRTLILLRYSQIDLCPSLSLKYLPVQPSVRSSTHRPRRRLVHQDARPHSRHAKATAVSFQIVSDLHLESRLGDNENPDSYRLYDIAPRAPYLALLGDIGCTRDTKGYLGFLRRHLMRFRIVFLVMGNHEPYHSTWASSRAVLRGFEVQIRDERAQEQQQSYTIYPSRNTTSSSSPSVAQGEESVTILGCTLFSHVPLRATEDVSRGLADFHLTGDGWDVYEHKLAFARDIRWLDDQKKGGSGSQHVSRGARLAAGFATDLRTRSCLGICAAAVEEASSAEASPVKLWAFGHTHHNCDFVDAATGIRFLANQKGYFHRPSTGDEGLQYDAQKVVGI</sequence>
<dbReference type="AlphaFoldDB" id="A0A136JDM6"/>
<proteinExistence type="predicted"/>